<name>A0A644UX64_9ZZZZ</name>
<evidence type="ECO:0000313" key="1">
    <source>
        <dbReference type="EMBL" id="MPL83471.1"/>
    </source>
</evidence>
<protein>
    <submittedName>
        <fullName evidence="1">Uncharacterized protein</fullName>
    </submittedName>
</protein>
<proteinExistence type="predicted"/>
<accession>A0A644UX64</accession>
<comment type="caution">
    <text evidence="1">The sequence shown here is derived from an EMBL/GenBank/DDBJ whole genome shotgun (WGS) entry which is preliminary data.</text>
</comment>
<dbReference type="AlphaFoldDB" id="A0A644UX64"/>
<sequence length="65" mass="7283">MFGTGQIIKRTAFFIMRTRFADIRSKTGEEFQVFTCGGRGIIPKAADAKIKKTAKREIPVCQDNS</sequence>
<reference evidence="1" key="1">
    <citation type="submission" date="2019-08" db="EMBL/GenBank/DDBJ databases">
        <authorList>
            <person name="Kucharzyk K."/>
            <person name="Murdoch R.W."/>
            <person name="Higgins S."/>
            <person name="Loffler F."/>
        </authorList>
    </citation>
    <scope>NUCLEOTIDE SEQUENCE</scope>
</reference>
<gene>
    <name evidence="1" type="ORF">SDC9_29426</name>
</gene>
<dbReference type="EMBL" id="VSSQ01000176">
    <property type="protein sequence ID" value="MPL83471.1"/>
    <property type="molecule type" value="Genomic_DNA"/>
</dbReference>
<organism evidence="1">
    <name type="scientific">bioreactor metagenome</name>
    <dbReference type="NCBI Taxonomy" id="1076179"/>
    <lineage>
        <taxon>unclassified sequences</taxon>
        <taxon>metagenomes</taxon>
        <taxon>ecological metagenomes</taxon>
    </lineage>
</organism>